<protein>
    <submittedName>
        <fullName evidence="1">Uncharacterized protein</fullName>
    </submittedName>
</protein>
<gene>
    <name evidence="1" type="ORF">M0L20_00055</name>
</gene>
<name>A0ABT0HDH5_9BACT</name>
<reference evidence="1 2" key="1">
    <citation type="submission" date="2022-04" db="EMBL/GenBank/DDBJ databases">
        <title>Spirosoma sp. strain RP8 genome sequencing and assembly.</title>
        <authorList>
            <person name="Jung Y."/>
        </authorList>
    </citation>
    <scope>NUCLEOTIDE SEQUENCE [LARGE SCALE GENOMIC DNA]</scope>
    <source>
        <strain evidence="1 2">RP8</strain>
    </source>
</reference>
<comment type="caution">
    <text evidence="1">The sequence shown here is derived from an EMBL/GenBank/DDBJ whole genome shotgun (WGS) entry which is preliminary data.</text>
</comment>
<dbReference type="RefSeq" id="WP_248475099.1">
    <property type="nucleotide sequence ID" value="NZ_JALPRF010000001.1"/>
</dbReference>
<evidence type="ECO:0000313" key="2">
    <source>
        <dbReference type="Proteomes" id="UP001202180"/>
    </source>
</evidence>
<accession>A0ABT0HDH5</accession>
<sequence>MNSKSTPNQLAAMINQSEESFTPKLGFTFTVDQLRAAVESPGSNVVLPDNSLVEALDYMFDRMKYEPYCLEVTKAFYLLPIRV</sequence>
<dbReference type="Proteomes" id="UP001202180">
    <property type="component" value="Unassembled WGS sequence"/>
</dbReference>
<proteinExistence type="predicted"/>
<dbReference type="EMBL" id="JALPRF010000001">
    <property type="protein sequence ID" value="MCK8490218.1"/>
    <property type="molecule type" value="Genomic_DNA"/>
</dbReference>
<keyword evidence="2" id="KW-1185">Reference proteome</keyword>
<organism evidence="1 2">
    <name type="scientific">Spirosoma liriopis</name>
    <dbReference type="NCBI Taxonomy" id="2937440"/>
    <lineage>
        <taxon>Bacteria</taxon>
        <taxon>Pseudomonadati</taxon>
        <taxon>Bacteroidota</taxon>
        <taxon>Cytophagia</taxon>
        <taxon>Cytophagales</taxon>
        <taxon>Cytophagaceae</taxon>
        <taxon>Spirosoma</taxon>
    </lineage>
</organism>
<evidence type="ECO:0000313" key="1">
    <source>
        <dbReference type="EMBL" id="MCK8490218.1"/>
    </source>
</evidence>